<evidence type="ECO:0000313" key="3">
    <source>
        <dbReference type="Proteomes" id="UP000006671"/>
    </source>
</evidence>
<dbReference type="AlphaFoldDB" id="D2VW83"/>
<organism evidence="3">
    <name type="scientific">Naegleria gruberi</name>
    <name type="common">Amoeba</name>
    <dbReference type="NCBI Taxonomy" id="5762"/>
    <lineage>
        <taxon>Eukaryota</taxon>
        <taxon>Discoba</taxon>
        <taxon>Heterolobosea</taxon>
        <taxon>Tetramitia</taxon>
        <taxon>Eutetramitia</taxon>
        <taxon>Vahlkampfiidae</taxon>
        <taxon>Naegleria</taxon>
    </lineage>
</organism>
<sequence>MFNHMGLVRRFGHSFGYHMHGRDYSSSDDDSDYYSDETQQDINQKAEAWPTYTSEELLQHLKEMRNRVINQASYRKEPCKTLVQNLIEMYKTVSNGKEWSFGCTEDDTFKIESSDDEMIVNYKICMMAAEALPNAFLFEENNQNTARGFLKHIYCLDSTFGTNMLNFLNVAIGQTEQPITLYTTQSMKIPDWKISLFVATIKIAEAGVPSLQVKYFLKHFKSLIVTYYNASNWEGSYIDMNDMDCILLDLIYKSKDEDQRSMCITRLGKTAYQHIDNPKIPSIREAYKSAKDLHPFFTLYQEVSYDINVIEKESIKIFPKEEKYKRVRKIISIMEIIDQRGDNNIVESISSFLTRLLKYSDEELVIDCLRALSSPSNNQRNFSRCKNVVQAILPLLERESLIVREEAYNCGAKHLTFDYAYDSQIMHKILKAFSLNPIPKVNYLKIFTAAFKYCCTESIFSEKALEVIQKVAECMKEQDYFLQVADSIQALLNIPALPSVFSETLVRPLDEIVRGAIDSKSLEVVDIVQKLVESLLNTELTKLVFKNLGNIVHRNNLPETKECEDRLNEISKHFQIPEMLGFLVENDRELSPIVVSFFFDVKFFKGVRIHPEIGNEEVIVKSLAKSKSKDAHITLGRILNNYFLSTGVAILPQSEIDRLINEKLECPQIHEIENQRFIYSVAHFGDFGKISTGMGQFGCPCGFLYENDTDVLSELVLTNFLNILEHNLDVRPKHLNVDDIFDAITDCISFNESRSLYVTSLLKRITQQLEVQVNTDSMEEDTSDEDYNSDDSDDLDMGYIYGNYYDEDDDDDDDSDDHIF</sequence>
<feature type="region of interest" description="Disordered" evidence="1">
    <location>
        <begin position="773"/>
        <end position="820"/>
    </location>
</feature>
<name>D2VW83_NAEGR</name>
<gene>
    <name evidence="2" type="ORF">NAEGRDRAFT_73290</name>
</gene>
<dbReference type="InterPro" id="IPR016024">
    <property type="entry name" value="ARM-type_fold"/>
</dbReference>
<evidence type="ECO:0000256" key="1">
    <source>
        <dbReference type="SAM" id="MobiDB-lite"/>
    </source>
</evidence>
<dbReference type="Proteomes" id="UP000006671">
    <property type="component" value="Unassembled WGS sequence"/>
</dbReference>
<reference evidence="2 3" key="1">
    <citation type="journal article" date="2010" name="Cell">
        <title>The genome of Naegleria gruberi illuminates early eukaryotic versatility.</title>
        <authorList>
            <person name="Fritz-Laylin L.K."/>
            <person name="Prochnik S.E."/>
            <person name="Ginger M.L."/>
            <person name="Dacks J.B."/>
            <person name="Carpenter M.L."/>
            <person name="Field M.C."/>
            <person name="Kuo A."/>
            <person name="Paredez A."/>
            <person name="Chapman J."/>
            <person name="Pham J."/>
            <person name="Shu S."/>
            <person name="Neupane R."/>
            <person name="Cipriano M."/>
            <person name="Mancuso J."/>
            <person name="Tu H."/>
            <person name="Salamov A."/>
            <person name="Lindquist E."/>
            <person name="Shapiro H."/>
            <person name="Lucas S."/>
            <person name="Grigoriev I.V."/>
            <person name="Cande W.Z."/>
            <person name="Fulton C."/>
            <person name="Rokhsar D.S."/>
            <person name="Dawson S.C."/>
        </authorList>
    </citation>
    <scope>NUCLEOTIDE SEQUENCE [LARGE SCALE GENOMIC DNA]</scope>
    <source>
        <strain evidence="2 3">NEG-M</strain>
    </source>
</reference>
<keyword evidence="3" id="KW-1185">Reference proteome</keyword>
<proteinExistence type="predicted"/>
<feature type="compositionally biased region" description="Acidic residues" evidence="1">
    <location>
        <begin position="777"/>
        <end position="796"/>
    </location>
</feature>
<accession>D2VW83</accession>
<evidence type="ECO:0000313" key="2">
    <source>
        <dbReference type="EMBL" id="EFC39036.1"/>
    </source>
</evidence>
<dbReference type="SUPFAM" id="SSF48371">
    <property type="entry name" value="ARM repeat"/>
    <property type="match status" value="1"/>
</dbReference>
<dbReference type="InParanoid" id="D2VW83"/>
<dbReference type="RefSeq" id="XP_002671780.1">
    <property type="nucleotide sequence ID" value="XM_002671734.1"/>
</dbReference>
<dbReference type="KEGG" id="ngr:NAEGRDRAFT_73290"/>
<protein>
    <submittedName>
        <fullName evidence="2">Predicted protein</fullName>
    </submittedName>
</protein>
<dbReference type="EMBL" id="GG738903">
    <property type="protein sequence ID" value="EFC39036.1"/>
    <property type="molecule type" value="Genomic_DNA"/>
</dbReference>
<feature type="compositionally biased region" description="Acidic residues" evidence="1">
    <location>
        <begin position="805"/>
        <end position="820"/>
    </location>
</feature>
<dbReference type="GeneID" id="8853997"/>
<dbReference type="VEuPathDB" id="AmoebaDB:NAEGRDRAFT_73290"/>